<protein>
    <submittedName>
        <fullName evidence="2">Uncharacterized protein</fullName>
    </submittedName>
</protein>
<dbReference type="AlphaFoldDB" id="K1RH79"/>
<accession>K1RH79</accession>
<dbReference type="EMBL" id="JH818113">
    <property type="protein sequence ID" value="EKC40845.1"/>
    <property type="molecule type" value="Genomic_DNA"/>
</dbReference>
<evidence type="ECO:0000256" key="1">
    <source>
        <dbReference type="SAM" id="MobiDB-lite"/>
    </source>
</evidence>
<sequence>MASSGLRTQDSGRVGRGRGWPPYSRLRIDNFKKSASCQNSGEGEAASLTPNPRCYVPWSALGYSHDPNGLVNYWARKNYE</sequence>
<name>K1RH79_MAGGI</name>
<dbReference type="InParanoid" id="K1RH79"/>
<evidence type="ECO:0000313" key="2">
    <source>
        <dbReference type="EMBL" id="EKC40845.1"/>
    </source>
</evidence>
<gene>
    <name evidence="2" type="ORF">CGI_10026532</name>
</gene>
<reference evidence="2" key="1">
    <citation type="journal article" date="2012" name="Nature">
        <title>The oyster genome reveals stress adaptation and complexity of shell formation.</title>
        <authorList>
            <person name="Zhang G."/>
            <person name="Fang X."/>
            <person name="Guo X."/>
            <person name="Li L."/>
            <person name="Luo R."/>
            <person name="Xu F."/>
            <person name="Yang P."/>
            <person name="Zhang L."/>
            <person name="Wang X."/>
            <person name="Qi H."/>
            <person name="Xiong Z."/>
            <person name="Que H."/>
            <person name="Xie Y."/>
            <person name="Holland P.W."/>
            <person name="Paps J."/>
            <person name="Zhu Y."/>
            <person name="Wu F."/>
            <person name="Chen Y."/>
            <person name="Wang J."/>
            <person name="Peng C."/>
            <person name="Meng J."/>
            <person name="Yang L."/>
            <person name="Liu J."/>
            <person name="Wen B."/>
            <person name="Zhang N."/>
            <person name="Huang Z."/>
            <person name="Zhu Q."/>
            <person name="Feng Y."/>
            <person name="Mount A."/>
            <person name="Hedgecock D."/>
            <person name="Xu Z."/>
            <person name="Liu Y."/>
            <person name="Domazet-Loso T."/>
            <person name="Du Y."/>
            <person name="Sun X."/>
            <person name="Zhang S."/>
            <person name="Liu B."/>
            <person name="Cheng P."/>
            <person name="Jiang X."/>
            <person name="Li J."/>
            <person name="Fan D."/>
            <person name="Wang W."/>
            <person name="Fu W."/>
            <person name="Wang T."/>
            <person name="Wang B."/>
            <person name="Zhang J."/>
            <person name="Peng Z."/>
            <person name="Li Y."/>
            <person name="Li N."/>
            <person name="Wang J."/>
            <person name="Chen M."/>
            <person name="He Y."/>
            <person name="Tan F."/>
            <person name="Song X."/>
            <person name="Zheng Q."/>
            <person name="Huang R."/>
            <person name="Yang H."/>
            <person name="Du X."/>
            <person name="Chen L."/>
            <person name="Yang M."/>
            <person name="Gaffney P.M."/>
            <person name="Wang S."/>
            <person name="Luo L."/>
            <person name="She Z."/>
            <person name="Ming Y."/>
            <person name="Huang W."/>
            <person name="Zhang S."/>
            <person name="Huang B."/>
            <person name="Zhang Y."/>
            <person name="Qu T."/>
            <person name="Ni P."/>
            <person name="Miao G."/>
            <person name="Wang J."/>
            <person name="Wang Q."/>
            <person name="Steinberg C.E."/>
            <person name="Wang H."/>
            <person name="Li N."/>
            <person name="Qian L."/>
            <person name="Zhang G."/>
            <person name="Li Y."/>
            <person name="Yang H."/>
            <person name="Liu X."/>
            <person name="Wang J."/>
            <person name="Yin Y."/>
            <person name="Wang J."/>
        </authorList>
    </citation>
    <scope>NUCLEOTIDE SEQUENCE [LARGE SCALE GENOMIC DNA]</scope>
    <source>
        <strain evidence="2">05x7-T-G4-1.051#20</strain>
    </source>
</reference>
<dbReference type="HOGENOM" id="CLU_2592080_0_0_1"/>
<organism evidence="2">
    <name type="scientific">Magallana gigas</name>
    <name type="common">Pacific oyster</name>
    <name type="synonym">Crassostrea gigas</name>
    <dbReference type="NCBI Taxonomy" id="29159"/>
    <lineage>
        <taxon>Eukaryota</taxon>
        <taxon>Metazoa</taxon>
        <taxon>Spiralia</taxon>
        <taxon>Lophotrochozoa</taxon>
        <taxon>Mollusca</taxon>
        <taxon>Bivalvia</taxon>
        <taxon>Autobranchia</taxon>
        <taxon>Pteriomorphia</taxon>
        <taxon>Ostreida</taxon>
        <taxon>Ostreoidea</taxon>
        <taxon>Ostreidae</taxon>
        <taxon>Magallana</taxon>
    </lineage>
</organism>
<proteinExistence type="predicted"/>
<feature type="compositionally biased region" description="Polar residues" evidence="1">
    <location>
        <begin position="1"/>
        <end position="11"/>
    </location>
</feature>
<feature type="region of interest" description="Disordered" evidence="1">
    <location>
        <begin position="1"/>
        <end position="25"/>
    </location>
</feature>